<keyword evidence="3" id="KW-1185">Reference proteome</keyword>
<dbReference type="RefSeq" id="WP_086073734.1">
    <property type="nucleotide sequence ID" value="NZ_CP021109.1"/>
</dbReference>
<dbReference type="PANTHER" id="PTHR42928">
    <property type="entry name" value="TRICARBOXYLATE-BINDING PROTEIN"/>
    <property type="match status" value="1"/>
</dbReference>
<protein>
    <submittedName>
        <fullName evidence="2">ABC transporter substrate-binding protein</fullName>
    </submittedName>
</protein>
<dbReference type="Gene3D" id="3.40.190.150">
    <property type="entry name" value="Bordetella uptake gene, domain 1"/>
    <property type="match status" value="1"/>
</dbReference>
<dbReference type="Proteomes" id="UP000194139">
    <property type="component" value="Chromosome"/>
</dbReference>
<evidence type="ECO:0000313" key="3">
    <source>
        <dbReference type="Proteomes" id="UP000194139"/>
    </source>
</evidence>
<dbReference type="SUPFAM" id="SSF53850">
    <property type="entry name" value="Periplasmic binding protein-like II"/>
    <property type="match status" value="1"/>
</dbReference>
<evidence type="ECO:0000256" key="1">
    <source>
        <dbReference type="ARBA" id="ARBA00006987"/>
    </source>
</evidence>
<sequence length="314" mass="33176">MGIAMLAPVAAAHAADWPSQPFRVLVPYGVGSSPDQVARIVSEKAGAILGQTMVVENKPGAGGNIGTFAIASAKPDGYTFGVSITGPLVNNTLLFDKLPYDPKRDLAPLTLAVHQPNVLVVPAKSGIQNVTQLLDEIRKNPDKFNFPSPGAGTVSHLAVELMLQQIGARAVHVPYPSSPAALTSVLSGDTQFAALPPIAVMPMVKDGRLRALAVTSSQRSSLLPDIPTLADAGVQGVEGSAWIGFVISSQVPADIRQKLADALIQAIKDPEVAKRLRAQYMDPVGDTPQAFRAYMDDELKRWGPLIEKLGIKGQ</sequence>
<dbReference type="InterPro" id="IPR042100">
    <property type="entry name" value="Bug_dom1"/>
</dbReference>
<dbReference type="InterPro" id="IPR005064">
    <property type="entry name" value="BUG"/>
</dbReference>
<dbReference type="Pfam" id="PF03401">
    <property type="entry name" value="TctC"/>
    <property type="match status" value="1"/>
</dbReference>
<dbReference type="PIRSF" id="PIRSF017082">
    <property type="entry name" value="YflP"/>
    <property type="match status" value="1"/>
</dbReference>
<organism evidence="2 3">
    <name type="scientific">Bordetella genomosp. 9</name>
    <dbReference type="NCBI Taxonomy" id="1416803"/>
    <lineage>
        <taxon>Bacteria</taxon>
        <taxon>Pseudomonadati</taxon>
        <taxon>Pseudomonadota</taxon>
        <taxon>Betaproteobacteria</taxon>
        <taxon>Burkholderiales</taxon>
        <taxon>Alcaligenaceae</taxon>
        <taxon>Bordetella</taxon>
    </lineage>
</organism>
<dbReference type="Gene3D" id="3.40.190.10">
    <property type="entry name" value="Periplasmic binding protein-like II"/>
    <property type="match status" value="1"/>
</dbReference>
<accession>A0A1W6Z6B8</accession>
<evidence type="ECO:0000313" key="2">
    <source>
        <dbReference type="EMBL" id="ARP88826.1"/>
    </source>
</evidence>
<comment type="similarity">
    <text evidence="1">Belongs to the UPF0065 (bug) family.</text>
</comment>
<dbReference type="EMBL" id="CP021109">
    <property type="protein sequence ID" value="ARP88826.1"/>
    <property type="molecule type" value="Genomic_DNA"/>
</dbReference>
<proteinExistence type="inferred from homology"/>
<reference evidence="2 3" key="1">
    <citation type="submission" date="2017-05" db="EMBL/GenBank/DDBJ databases">
        <title>Complete and WGS of Bordetella genogroups.</title>
        <authorList>
            <person name="Spilker T."/>
            <person name="LiPuma J."/>
        </authorList>
    </citation>
    <scope>NUCLEOTIDE SEQUENCE [LARGE SCALE GENOMIC DNA]</scope>
    <source>
        <strain evidence="2 3">AU17164</strain>
    </source>
</reference>
<dbReference type="AlphaFoldDB" id="A0A1W6Z6B8"/>
<name>A0A1W6Z6B8_9BORD</name>
<gene>
    <name evidence="2" type="ORF">CAL13_18710</name>
</gene>
<dbReference type="CDD" id="cd07012">
    <property type="entry name" value="PBP2_Bug_TTT"/>
    <property type="match status" value="1"/>
</dbReference>
<dbReference type="PANTHER" id="PTHR42928:SF5">
    <property type="entry name" value="BLR1237 PROTEIN"/>
    <property type="match status" value="1"/>
</dbReference>